<evidence type="ECO:0000313" key="1">
    <source>
        <dbReference type="EMBL" id="EKR98273.1"/>
    </source>
</evidence>
<name>A0AA87MLV5_9LEPT</name>
<protein>
    <submittedName>
        <fullName evidence="1">Uncharacterized protein</fullName>
    </submittedName>
</protein>
<dbReference type="EMBL" id="AKWM02000082">
    <property type="protein sequence ID" value="EKR98273.1"/>
    <property type="molecule type" value="Genomic_DNA"/>
</dbReference>
<organism evidence="1 2">
    <name type="scientific">Leptospira mayottensis 200901122</name>
    <dbReference type="NCBI Taxonomy" id="1193010"/>
    <lineage>
        <taxon>Bacteria</taxon>
        <taxon>Pseudomonadati</taxon>
        <taxon>Spirochaetota</taxon>
        <taxon>Spirochaetia</taxon>
        <taxon>Leptospirales</taxon>
        <taxon>Leptospiraceae</taxon>
        <taxon>Leptospira</taxon>
    </lineage>
</organism>
<dbReference type="Proteomes" id="UP000001343">
    <property type="component" value="Unassembled WGS sequence"/>
</dbReference>
<sequence>MTKRSFQGLRSLGEIYGFLNRLLPLNEGGSYNSKILGQVLYRKL</sequence>
<dbReference type="AlphaFoldDB" id="A0AA87MLV5"/>
<accession>A0AA87MLV5</accession>
<evidence type="ECO:0000313" key="2">
    <source>
        <dbReference type="Proteomes" id="UP000001343"/>
    </source>
</evidence>
<gene>
    <name evidence="1" type="ORF">LEP1GSC125_1009</name>
</gene>
<reference evidence="1 2" key="1">
    <citation type="journal article" date="2014" name="Int. J. Syst. Evol. Microbiol.">
        <title>Leptospira mayottensis sp. nov., a pathogenic species of the genus Leptospira isolated from humans.</title>
        <authorList>
            <person name="Bourhy P."/>
            <person name="Collet L."/>
            <person name="Brisse S."/>
            <person name="Picardeau M."/>
        </authorList>
    </citation>
    <scope>NUCLEOTIDE SEQUENCE [LARGE SCALE GENOMIC DNA]</scope>
    <source>
        <strain evidence="1 2">200901122</strain>
    </source>
</reference>
<proteinExistence type="predicted"/>
<comment type="caution">
    <text evidence="1">The sequence shown here is derived from an EMBL/GenBank/DDBJ whole genome shotgun (WGS) entry which is preliminary data.</text>
</comment>